<protein>
    <recommendedName>
        <fullName evidence="2">Purple acid phosphatase C-terminal domain-containing protein</fullName>
    </recommendedName>
</protein>
<dbReference type="InterPro" id="IPR025733">
    <property type="entry name" value="PAPs_C"/>
</dbReference>
<dbReference type="Proteomes" id="UP000232323">
    <property type="component" value="Unassembled WGS sequence"/>
</dbReference>
<dbReference type="PANTHER" id="PTHR22953">
    <property type="entry name" value="ACID PHOSPHATASE RELATED"/>
    <property type="match status" value="1"/>
</dbReference>
<evidence type="ECO:0000256" key="1">
    <source>
        <dbReference type="ARBA" id="ARBA00022729"/>
    </source>
</evidence>
<proteinExistence type="predicted"/>
<dbReference type="InterPro" id="IPR029052">
    <property type="entry name" value="Metallo-depent_PP-like"/>
</dbReference>
<evidence type="ECO:0000313" key="4">
    <source>
        <dbReference type="Proteomes" id="UP000232323"/>
    </source>
</evidence>
<name>A0A250X3N8_9CHLO</name>
<dbReference type="GO" id="GO:0003993">
    <property type="term" value="F:acid phosphatase activity"/>
    <property type="evidence" value="ECO:0007669"/>
    <property type="project" value="InterPro"/>
</dbReference>
<organism evidence="3 4">
    <name type="scientific">Chlamydomonas eustigma</name>
    <dbReference type="NCBI Taxonomy" id="1157962"/>
    <lineage>
        <taxon>Eukaryota</taxon>
        <taxon>Viridiplantae</taxon>
        <taxon>Chlorophyta</taxon>
        <taxon>core chlorophytes</taxon>
        <taxon>Chlorophyceae</taxon>
        <taxon>CS clade</taxon>
        <taxon>Chlamydomonadales</taxon>
        <taxon>Chlamydomonadaceae</taxon>
        <taxon>Chlamydomonas</taxon>
    </lineage>
</organism>
<comment type="caution">
    <text evidence="3">The sequence shown here is derived from an EMBL/GenBank/DDBJ whole genome shotgun (WGS) entry which is preliminary data.</text>
</comment>
<dbReference type="Gene3D" id="3.60.21.10">
    <property type="match status" value="2"/>
</dbReference>
<sequence length="204" mass="22714">MECFASVYEDLFFQSGVDLILNGHVHAYERTHPMYQYSRNECGPVHVVIGDGGNIEGPYRNFVDQINIYDPLNRTYCELLKYKGHGPNEHAAEGKKWGPPYQTQCQPPSCPTLSWQPSSGVTLGAPPLVLKTNSSTLGFCQSSQPLWSAHRDPSFGHGILDVISDREISLAWYRNVDGEAVVADRAVIKRKRGLAAKDGQHRCP</sequence>
<evidence type="ECO:0000313" key="3">
    <source>
        <dbReference type="EMBL" id="GAX77671.1"/>
    </source>
</evidence>
<dbReference type="STRING" id="1157962.A0A250X3N8"/>
<evidence type="ECO:0000259" key="2">
    <source>
        <dbReference type="Pfam" id="PF14008"/>
    </source>
</evidence>
<reference evidence="3 4" key="1">
    <citation type="submission" date="2017-08" db="EMBL/GenBank/DDBJ databases">
        <title>Acidophilic green algal genome provides insights into adaptation to an acidic environment.</title>
        <authorList>
            <person name="Hirooka S."/>
            <person name="Hirose Y."/>
            <person name="Kanesaki Y."/>
            <person name="Higuchi S."/>
            <person name="Fujiwara T."/>
            <person name="Onuma R."/>
            <person name="Era A."/>
            <person name="Ohbayashi R."/>
            <person name="Uzuka A."/>
            <person name="Nozaki H."/>
            <person name="Yoshikawa H."/>
            <person name="Miyagishima S.Y."/>
        </authorList>
    </citation>
    <scope>NUCLEOTIDE SEQUENCE [LARGE SCALE GENOMIC DNA]</scope>
    <source>
        <strain evidence="3 4">NIES-2499</strain>
    </source>
</reference>
<feature type="domain" description="Purple acid phosphatase C-terminal" evidence="2">
    <location>
        <begin position="137"/>
        <end position="179"/>
    </location>
</feature>
<dbReference type="Pfam" id="PF14008">
    <property type="entry name" value="Metallophos_C"/>
    <property type="match status" value="1"/>
</dbReference>
<dbReference type="OrthoDB" id="407721at2759"/>
<dbReference type="AlphaFoldDB" id="A0A250X3N8"/>
<keyword evidence="1" id="KW-0732">Signal</keyword>
<gene>
    <name evidence="3" type="ORF">CEUSTIGMA_g5114.t1</name>
</gene>
<dbReference type="InterPro" id="IPR039331">
    <property type="entry name" value="PAPs-like"/>
</dbReference>
<keyword evidence="4" id="KW-1185">Reference proteome</keyword>
<dbReference type="SUPFAM" id="SSF56300">
    <property type="entry name" value="Metallo-dependent phosphatases"/>
    <property type="match status" value="1"/>
</dbReference>
<dbReference type="EMBL" id="BEGY01000026">
    <property type="protein sequence ID" value="GAX77671.1"/>
    <property type="molecule type" value="Genomic_DNA"/>
</dbReference>
<dbReference type="PANTHER" id="PTHR22953:SF153">
    <property type="entry name" value="PURPLE ACID PHOSPHATASE"/>
    <property type="match status" value="1"/>
</dbReference>
<accession>A0A250X3N8</accession>